<evidence type="ECO:0000256" key="1">
    <source>
        <dbReference type="SAM" id="Coils"/>
    </source>
</evidence>
<sequence length="95" mass="11180">MSDLINKFDKLIENNAETQIALLKMRKDLTAPQIPQCELCDNLQAQLEIINQENQTLIEDIKNLKEEAKEYKTKYYKLNTKYLQMVKKFGEPTNN</sequence>
<feature type="coiled-coil region" evidence="1">
    <location>
        <begin position="40"/>
        <end position="81"/>
    </location>
</feature>
<proteinExistence type="predicted"/>
<gene>
    <name evidence="2" type="ORF">F8M41_008001</name>
</gene>
<name>A0A8H4A2Y5_GIGMA</name>
<organism evidence="2 3">
    <name type="scientific">Gigaspora margarita</name>
    <dbReference type="NCBI Taxonomy" id="4874"/>
    <lineage>
        <taxon>Eukaryota</taxon>
        <taxon>Fungi</taxon>
        <taxon>Fungi incertae sedis</taxon>
        <taxon>Mucoromycota</taxon>
        <taxon>Glomeromycotina</taxon>
        <taxon>Glomeromycetes</taxon>
        <taxon>Diversisporales</taxon>
        <taxon>Gigasporaceae</taxon>
        <taxon>Gigaspora</taxon>
    </lineage>
</organism>
<keyword evidence="3" id="KW-1185">Reference proteome</keyword>
<dbReference type="Proteomes" id="UP000439903">
    <property type="component" value="Unassembled WGS sequence"/>
</dbReference>
<comment type="caution">
    <text evidence="2">The sequence shown here is derived from an EMBL/GenBank/DDBJ whole genome shotgun (WGS) entry which is preliminary data.</text>
</comment>
<protein>
    <submittedName>
        <fullName evidence="2">Uncharacterized protein</fullName>
    </submittedName>
</protein>
<keyword evidence="1" id="KW-0175">Coiled coil</keyword>
<dbReference type="EMBL" id="WTPW01001823">
    <property type="protein sequence ID" value="KAF0412092.1"/>
    <property type="molecule type" value="Genomic_DNA"/>
</dbReference>
<evidence type="ECO:0000313" key="3">
    <source>
        <dbReference type="Proteomes" id="UP000439903"/>
    </source>
</evidence>
<evidence type="ECO:0000313" key="2">
    <source>
        <dbReference type="EMBL" id="KAF0412092.1"/>
    </source>
</evidence>
<accession>A0A8H4A2Y5</accession>
<dbReference type="AlphaFoldDB" id="A0A8H4A2Y5"/>
<reference evidence="2 3" key="1">
    <citation type="journal article" date="2019" name="Environ. Microbiol.">
        <title>At the nexus of three kingdoms: the genome of the mycorrhizal fungus Gigaspora margarita provides insights into plant, endobacterial and fungal interactions.</title>
        <authorList>
            <person name="Venice F."/>
            <person name="Ghignone S."/>
            <person name="Salvioli di Fossalunga A."/>
            <person name="Amselem J."/>
            <person name="Novero M."/>
            <person name="Xianan X."/>
            <person name="Sedzielewska Toro K."/>
            <person name="Morin E."/>
            <person name="Lipzen A."/>
            <person name="Grigoriev I.V."/>
            <person name="Henrissat B."/>
            <person name="Martin F.M."/>
            <person name="Bonfante P."/>
        </authorList>
    </citation>
    <scope>NUCLEOTIDE SEQUENCE [LARGE SCALE GENOMIC DNA]</scope>
    <source>
        <strain evidence="2 3">BEG34</strain>
    </source>
</reference>